<accession>A0A6B0UM70</accession>
<name>A0A6B0UM70_IXORI</name>
<evidence type="ECO:0000313" key="2">
    <source>
        <dbReference type="EMBL" id="MXU90890.1"/>
    </source>
</evidence>
<feature type="transmembrane region" description="Helical" evidence="1">
    <location>
        <begin position="80"/>
        <end position="103"/>
    </location>
</feature>
<dbReference type="AlphaFoldDB" id="A0A6B0UM70"/>
<keyword evidence="1" id="KW-1133">Transmembrane helix</keyword>
<reference evidence="2" key="1">
    <citation type="submission" date="2019-12" db="EMBL/GenBank/DDBJ databases">
        <title>An insight into the sialome of adult female Ixodes ricinus ticks feeding for 6 days.</title>
        <authorList>
            <person name="Perner J."/>
            <person name="Ribeiro J.M.C."/>
        </authorList>
    </citation>
    <scope>NUCLEOTIDE SEQUENCE</scope>
    <source>
        <strain evidence="2">Semi-engorged</strain>
        <tissue evidence="2">Salivary glands</tissue>
    </source>
</reference>
<sequence>MKLFRKYVFMLCIYYILIVGAEKKKKSEPKITFFALCTGRNTAKTILIHAATHRWCYTCSVLLNQLFSFLCIHLKEAFAFSFYIVAFLSSSVNQMGFLVYLSLHNKNVCFAILRTLKE</sequence>
<keyword evidence="1" id="KW-0472">Membrane</keyword>
<dbReference type="EMBL" id="GIFC01008807">
    <property type="protein sequence ID" value="MXU90890.1"/>
    <property type="molecule type" value="Transcribed_RNA"/>
</dbReference>
<organism evidence="2">
    <name type="scientific">Ixodes ricinus</name>
    <name type="common">Common tick</name>
    <name type="synonym">Acarus ricinus</name>
    <dbReference type="NCBI Taxonomy" id="34613"/>
    <lineage>
        <taxon>Eukaryota</taxon>
        <taxon>Metazoa</taxon>
        <taxon>Ecdysozoa</taxon>
        <taxon>Arthropoda</taxon>
        <taxon>Chelicerata</taxon>
        <taxon>Arachnida</taxon>
        <taxon>Acari</taxon>
        <taxon>Parasitiformes</taxon>
        <taxon>Ixodida</taxon>
        <taxon>Ixodoidea</taxon>
        <taxon>Ixodidae</taxon>
        <taxon>Ixodinae</taxon>
        <taxon>Ixodes</taxon>
    </lineage>
</organism>
<evidence type="ECO:0000256" key="1">
    <source>
        <dbReference type="SAM" id="Phobius"/>
    </source>
</evidence>
<protein>
    <submittedName>
        <fullName evidence="2">Uncharacterized protein</fullName>
    </submittedName>
</protein>
<keyword evidence="1" id="KW-0812">Transmembrane</keyword>
<proteinExistence type="predicted"/>
<feature type="transmembrane region" description="Helical" evidence="1">
    <location>
        <begin position="6"/>
        <end position="21"/>
    </location>
</feature>